<comment type="caution">
    <text evidence="3">The sequence shown here is derived from an EMBL/GenBank/DDBJ whole genome shotgun (WGS) entry which is preliminary data.</text>
</comment>
<dbReference type="InterPro" id="IPR019144">
    <property type="entry name" value="Membralin"/>
</dbReference>
<keyword evidence="2" id="KW-0472">Membrane</keyword>
<accession>A0A1D2N0S7</accession>
<dbReference type="PANTHER" id="PTHR21650:SF4">
    <property type="entry name" value="MEMBRALIN"/>
    <property type="match status" value="1"/>
</dbReference>
<dbReference type="PANTHER" id="PTHR21650">
    <property type="entry name" value="MEMBRALIN/KINETOCHORE PROTEIN NUF2"/>
    <property type="match status" value="1"/>
</dbReference>
<dbReference type="Pfam" id="PF09746">
    <property type="entry name" value="Membralin"/>
    <property type="match status" value="2"/>
</dbReference>
<keyword evidence="2" id="KW-1133">Transmembrane helix</keyword>
<proteinExistence type="predicted"/>
<feature type="region of interest" description="Disordered" evidence="1">
    <location>
        <begin position="1"/>
        <end position="25"/>
    </location>
</feature>
<name>A0A1D2N0S7_ORCCI</name>
<feature type="compositionally biased region" description="Polar residues" evidence="1">
    <location>
        <begin position="753"/>
        <end position="765"/>
    </location>
</feature>
<gene>
    <name evidence="3" type="ORF">Ocin01_08165</name>
</gene>
<dbReference type="AlphaFoldDB" id="A0A1D2N0S7"/>
<feature type="transmembrane region" description="Helical" evidence="2">
    <location>
        <begin position="104"/>
        <end position="127"/>
    </location>
</feature>
<feature type="transmembrane region" description="Helical" evidence="2">
    <location>
        <begin position="504"/>
        <end position="525"/>
    </location>
</feature>
<feature type="compositionally biased region" description="Low complexity" evidence="1">
    <location>
        <begin position="766"/>
        <end position="784"/>
    </location>
</feature>
<feature type="compositionally biased region" description="Polar residues" evidence="1">
    <location>
        <begin position="620"/>
        <end position="661"/>
    </location>
</feature>
<evidence type="ECO:0000313" key="3">
    <source>
        <dbReference type="EMBL" id="ODM98515.1"/>
    </source>
</evidence>
<protein>
    <submittedName>
        <fullName evidence="3">Membralin</fullName>
    </submittedName>
</protein>
<dbReference type="OrthoDB" id="6779347at2759"/>
<feature type="region of interest" description="Disordered" evidence="1">
    <location>
        <begin position="753"/>
        <end position="790"/>
    </location>
</feature>
<feature type="region of interest" description="Disordered" evidence="1">
    <location>
        <begin position="282"/>
        <end position="343"/>
    </location>
</feature>
<keyword evidence="4" id="KW-1185">Reference proteome</keyword>
<evidence type="ECO:0000256" key="1">
    <source>
        <dbReference type="SAM" id="MobiDB-lite"/>
    </source>
</evidence>
<keyword evidence="2" id="KW-0812">Transmembrane</keyword>
<dbReference type="OMA" id="DILMASX"/>
<feature type="region of interest" description="Disordered" evidence="1">
    <location>
        <begin position="216"/>
        <end position="269"/>
    </location>
</feature>
<feature type="region of interest" description="Disordered" evidence="1">
    <location>
        <begin position="620"/>
        <end position="669"/>
    </location>
</feature>
<organism evidence="3 4">
    <name type="scientific">Orchesella cincta</name>
    <name type="common">Springtail</name>
    <name type="synonym">Podura cincta</name>
    <dbReference type="NCBI Taxonomy" id="48709"/>
    <lineage>
        <taxon>Eukaryota</taxon>
        <taxon>Metazoa</taxon>
        <taxon>Ecdysozoa</taxon>
        <taxon>Arthropoda</taxon>
        <taxon>Hexapoda</taxon>
        <taxon>Collembola</taxon>
        <taxon>Entomobryomorpha</taxon>
        <taxon>Entomobryoidea</taxon>
        <taxon>Orchesellidae</taxon>
        <taxon>Orchesellinae</taxon>
        <taxon>Orchesella</taxon>
    </lineage>
</organism>
<dbReference type="GO" id="GO:0005783">
    <property type="term" value="C:endoplasmic reticulum"/>
    <property type="evidence" value="ECO:0007669"/>
    <property type="project" value="TreeGrafter"/>
</dbReference>
<dbReference type="Proteomes" id="UP000094527">
    <property type="component" value="Unassembled WGS sequence"/>
</dbReference>
<feature type="region of interest" description="Disordered" evidence="1">
    <location>
        <begin position="48"/>
        <end position="67"/>
    </location>
</feature>
<sequence length="790" mass="87712">MAAPPENPRMENRNPNAPPGPGASPLLTPRVSVTAALRTAHQLGQLGATVRGNQQAPGPNNNNAGEMPQQTQNLFYMRDRLFLALFFRVTLIYARAFPKTLRRILEFFLLMQSIVLLFLLCYIHIVYTRTPITCLNQYKDSWPRDGILRVEITSDAGDDYDIQKSYEKEEKLRQRAAAAQINHYSDDLLSMMLSADQILLDRVVSTAGGFISSVTNSKTEETKEDGSNVQPTAAVPDPESSTPSATKGVEMRPNVADDNPPHVVSSDGAEIVNDVDVDAMQSGGKEVEPSIQNKSSELDDDTQVAAAEGEDKSSDVDSTSSFSHTASGEGSVSSSVLDTLETDDPANPSKNYFLFYNMPQTDSPYFNKTLEEIEIIKMEEKQREDEKVLKSSVSDLEMFTNAGKAADQAYIVEYALEYGFLRLSPETRQRLNIPVKIVTLDPTKESCFGDSFSVFLLENFLGYDDILMSSIKNLAEAEENKGYLRNVVTGEQFRFVPMWMARTSYIPAMLIMLVFTVSISMLLRYSHHQIFIFIVDLLNNIEGAGSIHIPAAPLFTVILALVGMEAIMSEFFNDTSTAFYVILIVWIADQYDSHSMVYYHHYELPAILRQAQQPEIPTQLLSDDQNQGPPGSQTNPAPLNLQRSQMQGNLQSQTQVHQPPQRNHRSRPFIPHLPHQLQRLKHFTSNENSAFNLRRRVTALPSTSTLNNSYDTSSNELSSINDAIRSTNNSRSISSPNPDFSTRVNVSFSTDSIVSPTARSSNSDVSSILGTSMSGTTSSASPFSPLTRIQ</sequence>
<reference evidence="3 4" key="1">
    <citation type="journal article" date="2016" name="Genome Biol. Evol.">
        <title>Gene Family Evolution Reflects Adaptation to Soil Environmental Stressors in the Genome of the Collembolan Orchesella cincta.</title>
        <authorList>
            <person name="Faddeeva-Vakhrusheva A."/>
            <person name="Derks M.F."/>
            <person name="Anvar S.Y."/>
            <person name="Agamennone V."/>
            <person name="Suring W."/>
            <person name="Smit S."/>
            <person name="van Straalen N.M."/>
            <person name="Roelofs D."/>
        </authorList>
    </citation>
    <scope>NUCLEOTIDE SEQUENCE [LARGE SCALE GENOMIC DNA]</scope>
    <source>
        <tissue evidence="3">Mixed pool</tissue>
    </source>
</reference>
<dbReference type="GO" id="GO:1904294">
    <property type="term" value="P:positive regulation of ERAD pathway"/>
    <property type="evidence" value="ECO:0007669"/>
    <property type="project" value="TreeGrafter"/>
</dbReference>
<dbReference type="STRING" id="48709.A0A1D2N0S7"/>
<feature type="compositionally biased region" description="Low complexity" evidence="1">
    <location>
        <begin position="52"/>
        <end position="65"/>
    </location>
</feature>
<feature type="transmembrane region" description="Helical" evidence="2">
    <location>
        <begin position="545"/>
        <end position="564"/>
    </location>
</feature>
<evidence type="ECO:0000313" key="4">
    <source>
        <dbReference type="Proteomes" id="UP000094527"/>
    </source>
</evidence>
<feature type="compositionally biased region" description="Polar residues" evidence="1">
    <location>
        <begin position="324"/>
        <end position="337"/>
    </location>
</feature>
<dbReference type="EMBL" id="LJIJ01000347">
    <property type="protein sequence ID" value="ODM98515.1"/>
    <property type="molecule type" value="Genomic_DNA"/>
</dbReference>
<evidence type="ECO:0000256" key="2">
    <source>
        <dbReference type="SAM" id="Phobius"/>
    </source>
</evidence>
<dbReference type="GO" id="GO:0034976">
    <property type="term" value="P:response to endoplasmic reticulum stress"/>
    <property type="evidence" value="ECO:0007669"/>
    <property type="project" value="TreeGrafter"/>
</dbReference>